<dbReference type="GO" id="GO:0005634">
    <property type="term" value="C:nucleus"/>
    <property type="evidence" value="ECO:0000318"/>
    <property type="project" value="GO_Central"/>
</dbReference>
<dbReference type="InterPro" id="IPR016072">
    <property type="entry name" value="Skp1_comp_dimer"/>
</dbReference>
<dbReference type="InterPro" id="IPR036047">
    <property type="entry name" value="F-box-like_dom_sf"/>
</dbReference>
<dbReference type="InterPro" id="IPR016073">
    <property type="entry name" value="Skp1_comp_POZ"/>
</dbReference>
<reference evidence="1" key="2">
    <citation type="submission" date="2022-06" db="UniProtKB">
        <authorList>
            <consortium name="EnsemblMetazoa"/>
        </authorList>
    </citation>
    <scope>IDENTIFICATION</scope>
    <source>
        <strain evidence="1">PS312</strain>
    </source>
</reference>
<dbReference type="AlphaFoldDB" id="A0A2A6BU63"/>
<gene>
    <name evidence="1" type="primary">WBGene00275787</name>
</gene>
<dbReference type="Gene3D" id="3.30.710.10">
    <property type="entry name" value="Potassium Channel Kv1.1, Chain A"/>
    <property type="match status" value="1"/>
</dbReference>
<protein>
    <submittedName>
        <fullName evidence="1">F-box domain-containing protein</fullName>
    </submittedName>
</protein>
<dbReference type="Pfam" id="PF00646">
    <property type="entry name" value="F-box"/>
    <property type="match status" value="1"/>
</dbReference>
<evidence type="ECO:0000313" key="1">
    <source>
        <dbReference type="EnsemblMetazoa" id="PPA37418.1"/>
    </source>
</evidence>
<dbReference type="Pfam" id="PF01466">
    <property type="entry name" value="Skp1"/>
    <property type="match status" value="1"/>
</dbReference>
<name>A0A2A6BU63_PRIPA</name>
<keyword evidence="2" id="KW-1185">Reference proteome</keyword>
<dbReference type="SUPFAM" id="SSF81382">
    <property type="entry name" value="Skp1 dimerisation domain-like"/>
    <property type="match status" value="1"/>
</dbReference>
<accession>A0A8R1YSL7</accession>
<dbReference type="InterPro" id="IPR016897">
    <property type="entry name" value="SKP1"/>
</dbReference>
<dbReference type="GO" id="GO:0005737">
    <property type="term" value="C:cytoplasm"/>
    <property type="evidence" value="ECO:0000318"/>
    <property type="project" value="GO_Central"/>
</dbReference>
<dbReference type="InterPro" id="IPR001810">
    <property type="entry name" value="F-box_dom"/>
</dbReference>
<dbReference type="Pfam" id="PF03931">
    <property type="entry name" value="Skp1_POZ"/>
    <property type="match status" value="1"/>
</dbReference>
<sequence>MVTLVSSDRQCFRVDTSIAQQSQTVSRLLEIGNEELFNLIVAANYLDIKELLDLGCKRVADLFKDKSPDDIRKTFGIVNDLSPEEEEQFRNETSYFDFAFPLTHEFHESDTVFRLLDLPNEIISIIFQQLNIVDRLRARVCQRLFMLEQLVRYHIRKMELIISDVSSIEPLTEKLIIILCNFNRDVSFNFIIESYLALLKKISSNTIVETLTLFKSYGSTSDFDPKELMPCIQSIPTRELTIFDVGTIDVKNDSLTDWTRTRDSLYLPRTKLTGLGLVRLYDDIASSTIALRRFRLEATNRTLMYLLRNIGITLVNNQFVSTRPDVRAFAEVSMFFGSKYYFLIGENMIITTDGGIMQYNEGELWIERHNDDGSMPDLPCFRKDIPISYIVDCDPLTVVYK</sequence>
<dbReference type="Proteomes" id="UP000005239">
    <property type="component" value="Unassembled WGS sequence"/>
</dbReference>
<evidence type="ECO:0000313" key="2">
    <source>
        <dbReference type="Proteomes" id="UP000005239"/>
    </source>
</evidence>
<dbReference type="CDD" id="cd09917">
    <property type="entry name" value="F-box_SF"/>
    <property type="match status" value="1"/>
</dbReference>
<dbReference type="SUPFAM" id="SSF81383">
    <property type="entry name" value="F-box domain"/>
    <property type="match status" value="1"/>
</dbReference>
<dbReference type="InterPro" id="IPR011333">
    <property type="entry name" value="SKP1/BTB/POZ_sf"/>
</dbReference>
<dbReference type="InterPro" id="IPR036296">
    <property type="entry name" value="SKP1-like_dim_sf"/>
</dbReference>
<dbReference type="GO" id="GO:0031146">
    <property type="term" value="P:SCF-dependent proteasomal ubiquitin-dependent protein catabolic process"/>
    <property type="evidence" value="ECO:0000318"/>
    <property type="project" value="GO_Central"/>
</dbReference>
<reference evidence="2" key="1">
    <citation type="journal article" date="2008" name="Nat. Genet.">
        <title>The Pristionchus pacificus genome provides a unique perspective on nematode lifestyle and parasitism.</title>
        <authorList>
            <person name="Dieterich C."/>
            <person name="Clifton S.W."/>
            <person name="Schuster L.N."/>
            <person name="Chinwalla A."/>
            <person name="Delehaunty K."/>
            <person name="Dinkelacker I."/>
            <person name="Fulton L."/>
            <person name="Fulton R."/>
            <person name="Godfrey J."/>
            <person name="Minx P."/>
            <person name="Mitreva M."/>
            <person name="Roeseler W."/>
            <person name="Tian H."/>
            <person name="Witte H."/>
            <person name="Yang S.P."/>
            <person name="Wilson R.K."/>
            <person name="Sommer R.J."/>
        </authorList>
    </citation>
    <scope>NUCLEOTIDE SEQUENCE [LARGE SCALE GENOMIC DNA]</scope>
    <source>
        <strain evidence="2">PS312</strain>
    </source>
</reference>
<proteinExistence type="predicted"/>
<organism evidence="1 2">
    <name type="scientific">Pristionchus pacificus</name>
    <name type="common">Parasitic nematode worm</name>
    <dbReference type="NCBI Taxonomy" id="54126"/>
    <lineage>
        <taxon>Eukaryota</taxon>
        <taxon>Metazoa</taxon>
        <taxon>Ecdysozoa</taxon>
        <taxon>Nematoda</taxon>
        <taxon>Chromadorea</taxon>
        <taxon>Rhabditida</taxon>
        <taxon>Rhabditina</taxon>
        <taxon>Diplogasteromorpha</taxon>
        <taxon>Diplogasteroidea</taxon>
        <taxon>Neodiplogasteridae</taxon>
        <taxon>Pristionchus</taxon>
    </lineage>
</organism>
<accession>A0A2A6BU63</accession>
<dbReference type="GO" id="GO:0097602">
    <property type="term" value="F:cullin family protein binding"/>
    <property type="evidence" value="ECO:0000318"/>
    <property type="project" value="GO_Central"/>
</dbReference>
<dbReference type="EnsemblMetazoa" id="PPA37418.1">
    <property type="protein sequence ID" value="PPA37418.1"/>
    <property type="gene ID" value="WBGene00275787"/>
</dbReference>
<dbReference type="PANTHER" id="PTHR11165">
    <property type="entry name" value="SKP1"/>
    <property type="match status" value="1"/>
</dbReference>
<dbReference type="PROSITE" id="PS50181">
    <property type="entry name" value="FBOX"/>
    <property type="match status" value="1"/>
</dbReference>